<evidence type="ECO:0000313" key="2">
    <source>
        <dbReference type="Proteomes" id="UP000005234"/>
    </source>
</evidence>
<dbReference type="NCBIfam" id="TIGR03034">
    <property type="entry name" value="YPO3983 family protein"/>
    <property type="match status" value="1"/>
</dbReference>
<dbReference type="Proteomes" id="UP000005234">
    <property type="component" value="Chromosome"/>
</dbReference>
<accession>H8L6R9</accession>
<dbReference type="AlphaFoldDB" id="H8L6R9"/>
<evidence type="ECO:0000313" key="1">
    <source>
        <dbReference type="EMBL" id="AFC86005.1"/>
    </source>
</evidence>
<gene>
    <name evidence="1" type="ordered locus">Fraau_1587</name>
</gene>
<dbReference type="HOGENOM" id="CLU_055611_0_1_6"/>
<proteinExistence type="predicted"/>
<evidence type="ECO:0008006" key="3">
    <source>
        <dbReference type="Google" id="ProtNLM"/>
    </source>
</evidence>
<dbReference type="KEGG" id="fau:Fraau_1587"/>
<dbReference type="EMBL" id="CP003350">
    <property type="protein sequence ID" value="AFC86005.1"/>
    <property type="molecule type" value="Genomic_DNA"/>
</dbReference>
<keyword evidence="2" id="KW-1185">Reference proteome</keyword>
<dbReference type="InterPro" id="IPR017483">
    <property type="entry name" value="CHP03034"/>
</dbReference>
<protein>
    <recommendedName>
        <fullName evidence="3">DUF3289 family protein</fullName>
    </recommendedName>
</protein>
<dbReference type="OrthoDB" id="612868at2"/>
<sequence length="282" mass="33182">MTAMQTPCIIFQTRHRMDDYGARDMRYGDLTADQLQHQYHLEQVSATIDPYRLKKRLPFTPSQYQFGTYYKSESDITLEQCARILFDEFRSESRLFSFYGPYRHLIIDMINHMQHANGAPFRHILLDMALKNKIINSTSTKSNIKIINTTLKSNINWKESTYPMGKISDFRDNISEGALPKFTSLLDAINGMALTVHDTWATQITISNLFVHDNFYNAKIHYKIQDHFGLDEQDILKYQTRNLSIIKTWFFLQRYNLLGFKPFMTNMEATIDISGRRNEERE</sequence>
<dbReference type="RefSeq" id="WP_014403010.1">
    <property type="nucleotide sequence ID" value="NC_017033.1"/>
</dbReference>
<reference evidence="1" key="1">
    <citation type="submission" date="2012-02" db="EMBL/GenBank/DDBJ databases">
        <title>The complete genome of Frateuria aurantia DSM 6220.</title>
        <authorList>
            <consortium name="US DOE Joint Genome Institute (JGI-PGF)"/>
            <person name="Lucas S."/>
            <person name="Copeland A."/>
            <person name="Lapidus A."/>
            <person name="Glavina del Rio T."/>
            <person name="Dalin E."/>
            <person name="Tice H."/>
            <person name="Bruce D."/>
            <person name="Goodwin L."/>
            <person name="Pitluck S."/>
            <person name="Peters L."/>
            <person name="Ovchinnikova G."/>
            <person name="Teshima H."/>
            <person name="Kyrpides N."/>
            <person name="Mavromatis K."/>
            <person name="Ivanova N."/>
            <person name="Brettin T."/>
            <person name="Detter J.C."/>
            <person name="Han C."/>
            <person name="Larimer F."/>
            <person name="Land M."/>
            <person name="Hauser L."/>
            <person name="Markowitz V."/>
            <person name="Cheng J.-F."/>
            <person name="Hugenholtz P."/>
            <person name="Woyke T."/>
            <person name="Wu D."/>
            <person name="Brambilla E."/>
            <person name="Klenk H.-P."/>
            <person name="Eisen J.A."/>
        </authorList>
    </citation>
    <scope>NUCLEOTIDE SEQUENCE</scope>
    <source>
        <strain evidence="1">DSM 6220</strain>
    </source>
</reference>
<dbReference type="eggNOG" id="COG0739">
    <property type="taxonomic scope" value="Bacteria"/>
</dbReference>
<name>H8L6R9_FRAAD</name>
<organism evidence="1 2">
    <name type="scientific">Frateuria aurantia (strain ATCC 33424 / DSM 6220 / KCTC 2777 / LMG 1558 / NBRC 3245 / NCIMB 13370)</name>
    <name type="common">Acetobacter aurantius</name>
    <dbReference type="NCBI Taxonomy" id="767434"/>
    <lineage>
        <taxon>Bacteria</taxon>
        <taxon>Pseudomonadati</taxon>
        <taxon>Pseudomonadota</taxon>
        <taxon>Gammaproteobacteria</taxon>
        <taxon>Lysobacterales</taxon>
        <taxon>Rhodanobacteraceae</taxon>
        <taxon>Frateuria</taxon>
    </lineage>
</organism>
<dbReference type="Pfam" id="PF11692">
    <property type="entry name" value="DUF3289"/>
    <property type="match status" value="1"/>
</dbReference>